<keyword evidence="3 7" id="KW-0812">Transmembrane</keyword>
<keyword evidence="10" id="KW-1185">Reference proteome</keyword>
<dbReference type="PANTHER" id="PTHR22883">
    <property type="entry name" value="ZINC FINGER DHHC DOMAIN CONTAINING PROTEIN"/>
    <property type="match status" value="1"/>
</dbReference>
<dbReference type="InterPro" id="IPR036770">
    <property type="entry name" value="Ankyrin_rpt-contain_sf"/>
</dbReference>
<dbReference type="InterPro" id="IPR039859">
    <property type="entry name" value="PFA4/ZDH16/20/ERF2-like"/>
</dbReference>
<dbReference type="SMART" id="SM00248">
    <property type="entry name" value="ANK"/>
    <property type="match status" value="3"/>
</dbReference>
<evidence type="ECO:0000259" key="8">
    <source>
        <dbReference type="Pfam" id="PF01529"/>
    </source>
</evidence>
<feature type="domain" description="Palmitoyltransferase DHHC" evidence="8">
    <location>
        <begin position="309"/>
        <end position="441"/>
    </location>
</feature>
<dbReference type="Gene3D" id="1.25.40.20">
    <property type="entry name" value="Ankyrin repeat-containing domain"/>
    <property type="match status" value="1"/>
</dbReference>
<comment type="caution">
    <text evidence="9">The sequence shown here is derived from an EMBL/GenBank/DDBJ whole genome shotgun (WGS) entry which is preliminary data.</text>
</comment>
<comment type="subcellular location">
    <subcellularLocation>
        <location evidence="1">Membrane</location>
        <topology evidence="1">Multi-pass membrane protein</topology>
    </subcellularLocation>
</comment>
<evidence type="ECO:0000256" key="5">
    <source>
        <dbReference type="ARBA" id="ARBA00023136"/>
    </source>
</evidence>
<dbReference type="InterPro" id="IPR001594">
    <property type="entry name" value="Palmitoyltrfase_DHHC"/>
</dbReference>
<dbReference type="Proteomes" id="UP001150062">
    <property type="component" value="Unassembled WGS sequence"/>
</dbReference>
<keyword evidence="6 7" id="KW-0012">Acyltransferase</keyword>
<evidence type="ECO:0000256" key="3">
    <source>
        <dbReference type="ARBA" id="ARBA00022692"/>
    </source>
</evidence>
<keyword evidence="4 7" id="KW-1133">Transmembrane helix</keyword>
<dbReference type="Pfam" id="PF01529">
    <property type="entry name" value="DHHC"/>
    <property type="match status" value="1"/>
</dbReference>
<evidence type="ECO:0000313" key="9">
    <source>
        <dbReference type="EMBL" id="KAJ6253964.1"/>
    </source>
</evidence>
<protein>
    <recommendedName>
        <fullName evidence="7">Palmitoyltransferase</fullName>
        <ecNumber evidence="7">2.3.1.225</ecNumber>
    </recommendedName>
</protein>
<accession>A0ABQ8ZBC3</accession>
<feature type="transmembrane region" description="Helical" evidence="7">
    <location>
        <begin position="187"/>
        <end position="212"/>
    </location>
</feature>
<feature type="transmembrane region" description="Helical" evidence="7">
    <location>
        <begin position="403"/>
        <end position="423"/>
    </location>
</feature>
<name>A0ABQ8ZBC3_9EUKA</name>
<feature type="transmembrane region" description="Helical" evidence="7">
    <location>
        <begin position="233"/>
        <end position="255"/>
    </location>
</feature>
<dbReference type="InterPro" id="IPR002110">
    <property type="entry name" value="Ankyrin_rpt"/>
</dbReference>
<evidence type="ECO:0000256" key="6">
    <source>
        <dbReference type="ARBA" id="ARBA00023315"/>
    </source>
</evidence>
<feature type="transmembrane region" description="Helical" evidence="7">
    <location>
        <begin position="358"/>
        <end position="383"/>
    </location>
</feature>
<proteinExistence type="inferred from homology"/>
<evidence type="ECO:0000256" key="2">
    <source>
        <dbReference type="ARBA" id="ARBA00022679"/>
    </source>
</evidence>
<comment type="similarity">
    <text evidence="7">Belongs to the DHHC palmitoyltransferase family.</text>
</comment>
<dbReference type="EC" id="2.3.1.225" evidence="7"/>
<dbReference type="EMBL" id="JAOAOG010000027">
    <property type="protein sequence ID" value="KAJ6253964.1"/>
    <property type="molecule type" value="Genomic_DNA"/>
</dbReference>
<sequence>MSNVIDSFSTEGLKSLHELSKNIDILSTQDNEGRKCLESSISDSHSVTANYLLLYHCSNEDLTYENGKGESLLHLAADKNLPNVCDCLLSLESTTNTIDYEGNLPLHKACVHNNPVLTQSLVLSDNDPLLANGDGKSSLFLARSVGNLPVVNVLESAIKYLNPKEKSNDLPLKRALIKSAILPAIEISIITFLFLNFNLLFALAAIVGFHFLKTKKKLIFSFPLIFQGYHFGYERLSFFSSFTILTCLTWLFKIIPHSDSLLLKLFTILSLLLVLLFFLKIRKLDPGVISEQPQLTSEQYVNLVTNNEMNENEFCPVCKIRKPLRSKHVSAIGRCVSKYSHFSKTFRIFVGENNEREYFFLICLLTFVHFMFFLSFWIFITSYDEIPNNPFKFITFCREFSKVSRWVLFIFLFNFFVLAGELLHLRKISSHIGFNITNYEMENLGNLKYMFNSQNVLQNPFDAGAQINSNSFFFKTIDWSKIYKLTDLPKKYVHNLRLRELENSQIEQL</sequence>
<evidence type="ECO:0000256" key="4">
    <source>
        <dbReference type="ARBA" id="ARBA00022989"/>
    </source>
</evidence>
<comment type="domain">
    <text evidence="7">The DHHC domain is required for palmitoyltransferase activity.</text>
</comment>
<keyword evidence="5 7" id="KW-0472">Membrane</keyword>
<evidence type="ECO:0000256" key="7">
    <source>
        <dbReference type="RuleBase" id="RU079119"/>
    </source>
</evidence>
<comment type="catalytic activity">
    <reaction evidence="7">
        <text>L-cysteinyl-[protein] + hexadecanoyl-CoA = S-hexadecanoyl-L-cysteinyl-[protein] + CoA</text>
        <dbReference type="Rhea" id="RHEA:36683"/>
        <dbReference type="Rhea" id="RHEA-COMP:10131"/>
        <dbReference type="Rhea" id="RHEA-COMP:11032"/>
        <dbReference type="ChEBI" id="CHEBI:29950"/>
        <dbReference type="ChEBI" id="CHEBI:57287"/>
        <dbReference type="ChEBI" id="CHEBI:57379"/>
        <dbReference type="ChEBI" id="CHEBI:74151"/>
        <dbReference type="EC" id="2.3.1.225"/>
    </reaction>
</comment>
<reference evidence="9" key="1">
    <citation type="submission" date="2022-08" db="EMBL/GenBank/DDBJ databases">
        <title>Novel sulfate-reducing endosymbionts in the free-living metamonad Anaeramoeba.</title>
        <authorList>
            <person name="Jerlstrom-Hultqvist J."/>
            <person name="Cepicka I."/>
            <person name="Gallot-Lavallee L."/>
            <person name="Salas-Leiva D."/>
            <person name="Curtis B.A."/>
            <person name="Zahonova K."/>
            <person name="Pipaliya S."/>
            <person name="Dacks J."/>
            <person name="Roger A.J."/>
        </authorList>
    </citation>
    <scope>NUCLEOTIDE SEQUENCE</scope>
    <source>
        <strain evidence="9">Schooner1</strain>
    </source>
</reference>
<dbReference type="PROSITE" id="PS50216">
    <property type="entry name" value="DHHC"/>
    <property type="match status" value="1"/>
</dbReference>
<dbReference type="SUPFAM" id="SSF48403">
    <property type="entry name" value="Ankyrin repeat"/>
    <property type="match status" value="1"/>
</dbReference>
<evidence type="ECO:0000313" key="10">
    <source>
        <dbReference type="Proteomes" id="UP001150062"/>
    </source>
</evidence>
<organism evidence="9 10">
    <name type="scientific">Anaeramoeba flamelloides</name>
    <dbReference type="NCBI Taxonomy" id="1746091"/>
    <lineage>
        <taxon>Eukaryota</taxon>
        <taxon>Metamonada</taxon>
        <taxon>Anaeramoebidae</taxon>
        <taxon>Anaeramoeba</taxon>
    </lineage>
</organism>
<feature type="transmembrane region" description="Helical" evidence="7">
    <location>
        <begin position="261"/>
        <end position="279"/>
    </location>
</feature>
<keyword evidence="2 7" id="KW-0808">Transferase</keyword>
<evidence type="ECO:0000256" key="1">
    <source>
        <dbReference type="ARBA" id="ARBA00004141"/>
    </source>
</evidence>
<gene>
    <name evidence="9" type="ORF">M0813_12862</name>
</gene>